<feature type="transmembrane region" description="Helical" evidence="6">
    <location>
        <begin position="102"/>
        <end position="121"/>
    </location>
</feature>
<evidence type="ECO:0000256" key="1">
    <source>
        <dbReference type="ARBA" id="ARBA00004651"/>
    </source>
</evidence>
<dbReference type="Proteomes" id="UP000603227">
    <property type="component" value="Unassembled WGS sequence"/>
</dbReference>
<feature type="transmembrane region" description="Helical" evidence="6">
    <location>
        <begin position="29"/>
        <end position="51"/>
    </location>
</feature>
<dbReference type="RefSeq" id="WP_189785660.1">
    <property type="nucleotide sequence ID" value="NZ_BNAT01000025.1"/>
</dbReference>
<feature type="transmembrane region" description="Helical" evidence="6">
    <location>
        <begin position="127"/>
        <end position="147"/>
    </location>
</feature>
<keyword evidence="8" id="KW-1185">Reference proteome</keyword>
<feature type="transmembrane region" description="Helical" evidence="6">
    <location>
        <begin position="212"/>
        <end position="234"/>
    </location>
</feature>
<dbReference type="Pfam" id="PF09678">
    <property type="entry name" value="Caa3_CtaG"/>
    <property type="match status" value="1"/>
</dbReference>
<dbReference type="AlphaFoldDB" id="A0A918Z8X8"/>
<comment type="caution">
    <text evidence="7">The sequence shown here is derived from an EMBL/GenBank/DDBJ whole genome shotgun (WGS) entry which is preliminary data.</text>
</comment>
<proteinExistence type="predicted"/>
<evidence type="ECO:0000313" key="8">
    <source>
        <dbReference type="Proteomes" id="UP000603227"/>
    </source>
</evidence>
<accession>A0A918Z8X8</accession>
<feature type="transmembrane region" description="Helical" evidence="6">
    <location>
        <begin position="71"/>
        <end position="90"/>
    </location>
</feature>
<keyword evidence="3 6" id="KW-0812">Transmembrane</keyword>
<evidence type="ECO:0000313" key="7">
    <source>
        <dbReference type="EMBL" id="GHE41594.1"/>
    </source>
</evidence>
<evidence type="ECO:0000256" key="4">
    <source>
        <dbReference type="ARBA" id="ARBA00022989"/>
    </source>
</evidence>
<keyword evidence="5 6" id="KW-0472">Membrane</keyword>
<reference evidence="7" key="2">
    <citation type="submission" date="2020-09" db="EMBL/GenBank/DDBJ databases">
        <authorList>
            <person name="Sun Q."/>
            <person name="Zhou Y."/>
        </authorList>
    </citation>
    <scope>NUCLEOTIDE SEQUENCE</scope>
    <source>
        <strain evidence="7">CGMCC 4.7403</strain>
    </source>
</reference>
<evidence type="ECO:0000256" key="2">
    <source>
        <dbReference type="ARBA" id="ARBA00022475"/>
    </source>
</evidence>
<feature type="transmembrane region" description="Helical" evidence="6">
    <location>
        <begin position="186"/>
        <end position="205"/>
    </location>
</feature>
<evidence type="ECO:0000256" key="6">
    <source>
        <dbReference type="SAM" id="Phobius"/>
    </source>
</evidence>
<feature type="transmembrane region" description="Helical" evidence="6">
    <location>
        <begin position="159"/>
        <end position="180"/>
    </location>
</feature>
<dbReference type="InterPro" id="IPR019108">
    <property type="entry name" value="Caa3_assmbl_CtaG-rel"/>
</dbReference>
<protein>
    <submittedName>
        <fullName evidence="7">Uncharacterized protein</fullName>
    </submittedName>
</protein>
<keyword evidence="2" id="KW-1003">Cell membrane</keyword>
<dbReference type="EMBL" id="BNAT01000025">
    <property type="protein sequence ID" value="GHE41594.1"/>
    <property type="molecule type" value="Genomic_DNA"/>
</dbReference>
<sequence>MACCSILLLLMSRLAGLHSERPARRRRQVLAAVCAGVIFELLLAWWLAYLLAGSAPHASHHMHRAASASGVPAQVAAAIVVVLLTLWVYAASRSPAAERPRAPVWTAGVIATAVAFSGPLTRAAETSHLAAMAQLELLTTLAPVLLVRGWPERSRSSSLPTALAAAGLWSAVVYLWHIPAVHHADFAGAAVLMPLSYLCAGLLLWRCAGERPAVLLAAQEAVALLGLALLLAPSPLYGTALADQRAAGVLMMLVDSVVLAVLLLRLTGRSFPRPRPPAPPTPARRKVIA</sequence>
<reference evidence="7" key="1">
    <citation type="journal article" date="2014" name="Int. J. Syst. Evol. Microbiol.">
        <title>Complete genome sequence of Corynebacterium casei LMG S-19264T (=DSM 44701T), isolated from a smear-ripened cheese.</title>
        <authorList>
            <consortium name="US DOE Joint Genome Institute (JGI-PGF)"/>
            <person name="Walter F."/>
            <person name="Albersmeier A."/>
            <person name="Kalinowski J."/>
            <person name="Ruckert C."/>
        </authorList>
    </citation>
    <scope>NUCLEOTIDE SEQUENCE</scope>
    <source>
        <strain evidence="7">CGMCC 4.7403</strain>
    </source>
</reference>
<name>A0A918Z8X8_9ACTN</name>
<keyword evidence="4 6" id="KW-1133">Transmembrane helix</keyword>
<dbReference type="GO" id="GO:0005886">
    <property type="term" value="C:plasma membrane"/>
    <property type="evidence" value="ECO:0007669"/>
    <property type="project" value="UniProtKB-SubCell"/>
</dbReference>
<feature type="transmembrane region" description="Helical" evidence="6">
    <location>
        <begin position="246"/>
        <end position="266"/>
    </location>
</feature>
<evidence type="ECO:0000256" key="3">
    <source>
        <dbReference type="ARBA" id="ARBA00022692"/>
    </source>
</evidence>
<evidence type="ECO:0000256" key="5">
    <source>
        <dbReference type="ARBA" id="ARBA00023136"/>
    </source>
</evidence>
<comment type="subcellular location">
    <subcellularLocation>
        <location evidence="1">Cell membrane</location>
        <topology evidence="1">Multi-pass membrane protein</topology>
    </subcellularLocation>
</comment>
<organism evidence="7 8">
    <name type="scientific">Streptomyces capitiformicae</name>
    <dbReference type="NCBI Taxonomy" id="2014920"/>
    <lineage>
        <taxon>Bacteria</taxon>
        <taxon>Bacillati</taxon>
        <taxon>Actinomycetota</taxon>
        <taxon>Actinomycetes</taxon>
        <taxon>Kitasatosporales</taxon>
        <taxon>Streptomycetaceae</taxon>
        <taxon>Streptomyces</taxon>
    </lineage>
</organism>
<gene>
    <name evidence="7" type="ORF">GCM10017771_60900</name>
</gene>